<evidence type="ECO:0000256" key="3">
    <source>
        <dbReference type="ARBA" id="ARBA00023139"/>
    </source>
</evidence>
<dbReference type="Gene3D" id="2.40.128.200">
    <property type="match status" value="1"/>
</dbReference>
<accession>A0ABP9LJF7</accession>
<keyword evidence="3" id="KW-0564">Palmitate</keyword>
<comment type="caution">
    <text evidence="7">The sequence shown here is derived from an EMBL/GenBank/DDBJ whole genome shotgun (WGS) entry which is preliminary data.</text>
</comment>
<reference evidence="8" key="1">
    <citation type="journal article" date="2019" name="Int. J. Syst. Evol. Microbiol.">
        <title>The Global Catalogue of Microorganisms (GCM) 10K type strain sequencing project: providing services to taxonomists for standard genome sequencing and annotation.</title>
        <authorList>
            <consortium name="The Broad Institute Genomics Platform"/>
            <consortium name="The Broad Institute Genome Sequencing Center for Infectious Disease"/>
            <person name="Wu L."/>
            <person name="Ma J."/>
        </authorList>
    </citation>
    <scope>NUCLEOTIDE SEQUENCE [LARGE SCALE GENOMIC DNA]</scope>
    <source>
        <strain evidence="8">JCM 18015</strain>
    </source>
</reference>
<dbReference type="InterPro" id="IPR036328">
    <property type="entry name" value="MliC_sf"/>
</dbReference>
<dbReference type="Gene3D" id="2.30.30.40">
    <property type="entry name" value="SH3 Domains"/>
    <property type="match status" value="1"/>
</dbReference>
<protein>
    <recommendedName>
        <fullName evidence="6">C-type lysozyme inhibitor domain-containing protein</fullName>
    </recommendedName>
</protein>
<name>A0ABP9LJF7_9RHOB</name>
<feature type="chain" id="PRO_5046493502" description="C-type lysozyme inhibitor domain-containing protein" evidence="5">
    <location>
        <begin position="22"/>
        <end position="198"/>
    </location>
</feature>
<keyword evidence="8" id="KW-1185">Reference proteome</keyword>
<dbReference type="Proteomes" id="UP001499910">
    <property type="component" value="Unassembled WGS sequence"/>
</dbReference>
<keyword evidence="4" id="KW-0449">Lipoprotein</keyword>
<evidence type="ECO:0000256" key="2">
    <source>
        <dbReference type="ARBA" id="ARBA00023136"/>
    </source>
</evidence>
<keyword evidence="1 5" id="KW-0732">Signal</keyword>
<organism evidence="7 8">
    <name type="scientific">[Roseibacterium] beibuensis</name>
    <dbReference type="NCBI Taxonomy" id="1193142"/>
    <lineage>
        <taxon>Bacteria</taxon>
        <taxon>Pseudomonadati</taxon>
        <taxon>Pseudomonadota</taxon>
        <taxon>Alphaproteobacteria</taxon>
        <taxon>Rhodobacterales</taxon>
        <taxon>Roseobacteraceae</taxon>
        <taxon>Roseicyclus</taxon>
    </lineage>
</organism>
<evidence type="ECO:0000256" key="5">
    <source>
        <dbReference type="SAM" id="SignalP"/>
    </source>
</evidence>
<dbReference type="InterPro" id="IPR018660">
    <property type="entry name" value="MliC"/>
</dbReference>
<gene>
    <name evidence="7" type="ORF">GCM10023209_31850</name>
</gene>
<evidence type="ECO:0000259" key="6">
    <source>
        <dbReference type="Pfam" id="PF09864"/>
    </source>
</evidence>
<evidence type="ECO:0000256" key="4">
    <source>
        <dbReference type="ARBA" id="ARBA00023288"/>
    </source>
</evidence>
<feature type="domain" description="C-type lysozyme inhibitor" evidence="6">
    <location>
        <begin position="25"/>
        <end position="93"/>
    </location>
</feature>
<proteinExistence type="predicted"/>
<dbReference type="EMBL" id="BAABHW010000005">
    <property type="protein sequence ID" value="GAA5079504.1"/>
    <property type="molecule type" value="Genomic_DNA"/>
</dbReference>
<evidence type="ECO:0000256" key="1">
    <source>
        <dbReference type="ARBA" id="ARBA00022729"/>
    </source>
</evidence>
<keyword evidence="2" id="KW-0472">Membrane</keyword>
<feature type="signal peptide" evidence="5">
    <location>
        <begin position="1"/>
        <end position="21"/>
    </location>
</feature>
<dbReference type="SUPFAM" id="SSF141488">
    <property type="entry name" value="YdhA-like"/>
    <property type="match status" value="1"/>
</dbReference>
<evidence type="ECO:0000313" key="7">
    <source>
        <dbReference type="EMBL" id="GAA5079504.1"/>
    </source>
</evidence>
<sequence>MLKHMILAAFGGLIFAASAQANTEYDCGSHDGIGIRATYFDEEDVVGADVTQLATGQQRRLILQPAVSGSGSRYADPGSGVEFIEHQGQVFFIAEGVQLSCRVVATSTPGGGTIGVPVQTFAGFSFGGNLRAGPGVQFQDVGSLPEGTPVTLIEDSGQFFNGFSFWLIQMPNGQQAYHWGGILCAPGFDLPGVFNDGC</sequence>
<evidence type="ECO:0000313" key="8">
    <source>
        <dbReference type="Proteomes" id="UP001499910"/>
    </source>
</evidence>
<dbReference type="Pfam" id="PF09864">
    <property type="entry name" value="MliC"/>
    <property type="match status" value="1"/>
</dbReference>